<evidence type="ECO:0000256" key="2">
    <source>
        <dbReference type="ARBA" id="ARBA00022840"/>
    </source>
</evidence>
<dbReference type="Pfam" id="PF00012">
    <property type="entry name" value="HSP70"/>
    <property type="match status" value="1"/>
</dbReference>
<sequence>MDLFCKCMEPIDKCLRDVMMDKRSVYDIVLVDGSQEFPSDEGSEKVQDLLLLNVTPISFVLKIVGGVMIVLIPRNTTIPTKRKKKFAQPILTTSQVF</sequence>
<dbReference type="GO" id="GO:0005524">
    <property type="term" value="F:ATP binding"/>
    <property type="evidence" value="ECO:0007669"/>
    <property type="project" value="UniProtKB-KW"/>
</dbReference>
<accession>A0AA86TNB6</accession>
<dbReference type="GO" id="GO:0140662">
    <property type="term" value="F:ATP-dependent protein folding chaperone"/>
    <property type="evidence" value="ECO:0007669"/>
    <property type="project" value="InterPro"/>
</dbReference>
<reference evidence="4" key="1">
    <citation type="submission" date="2023-10" db="EMBL/GenBank/DDBJ databases">
        <authorList>
            <person name="Domelevo Entfellner J.-B."/>
        </authorList>
    </citation>
    <scope>NUCLEOTIDE SEQUENCE</scope>
</reference>
<evidence type="ECO:0000256" key="3">
    <source>
        <dbReference type="SAM" id="Phobius"/>
    </source>
</evidence>
<dbReference type="Proteomes" id="UP001189624">
    <property type="component" value="Chromosome 9"/>
</dbReference>
<keyword evidence="3" id="KW-1133">Transmembrane helix</keyword>
<evidence type="ECO:0000313" key="4">
    <source>
        <dbReference type="EMBL" id="CAJ1973562.1"/>
    </source>
</evidence>
<dbReference type="Gramene" id="rna-AYBTSS11_LOCUS25626">
    <property type="protein sequence ID" value="CAJ1973562.1"/>
    <property type="gene ID" value="gene-AYBTSS11_LOCUS25626"/>
</dbReference>
<dbReference type="InterPro" id="IPR029047">
    <property type="entry name" value="HSP70_peptide-bd_sf"/>
</dbReference>
<gene>
    <name evidence="4" type="ORF">AYBTSS11_LOCUS25626</name>
</gene>
<protein>
    <submittedName>
        <fullName evidence="4">Uncharacterized protein</fullName>
    </submittedName>
</protein>
<keyword evidence="2" id="KW-0067">ATP-binding</keyword>
<feature type="transmembrane region" description="Helical" evidence="3">
    <location>
        <begin position="49"/>
        <end position="72"/>
    </location>
</feature>
<keyword evidence="5" id="KW-1185">Reference proteome</keyword>
<proteinExistence type="predicted"/>
<dbReference type="Gene3D" id="2.60.34.10">
    <property type="entry name" value="Substrate Binding Domain Of DNAk, Chain A, domain 1"/>
    <property type="match status" value="1"/>
</dbReference>
<evidence type="ECO:0000313" key="5">
    <source>
        <dbReference type="Proteomes" id="UP001189624"/>
    </source>
</evidence>
<dbReference type="EMBL" id="OY731406">
    <property type="protein sequence ID" value="CAJ1973562.1"/>
    <property type="molecule type" value="Genomic_DNA"/>
</dbReference>
<evidence type="ECO:0000256" key="1">
    <source>
        <dbReference type="ARBA" id="ARBA00022741"/>
    </source>
</evidence>
<keyword evidence="1" id="KW-0547">Nucleotide-binding</keyword>
<dbReference type="InterPro" id="IPR013126">
    <property type="entry name" value="Hsp_70_fam"/>
</dbReference>
<dbReference type="PANTHER" id="PTHR19375">
    <property type="entry name" value="HEAT SHOCK PROTEIN 70KDA"/>
    <property type="match status" value="1"/>
</dbReference>
<dbReference type="AlphaFoldDB" id="A0AA86TNB6"/>
<keyword evidence="3" id="KW-0812">Transmembrane</keyword>
<dbReference type="Gene3D" id="3.30.420.40">
    <property type="match status" value="1"/>
</dbReference>
<name>A0AA86TNB6_9FABA</name>
<organism evidence="4 5">
    <name type="scientific">Sphenostylis stenocarpa</name>
    <dbReference type="NCBI Taxonomy" id="92480"/>
    <lineage>
        <taxon>Eukaryota</taxon>
        <taxon>Viridiplantae</taxon>
        <taxon>Streptophyta</taxon>
        <taxon>Embryophyta</taxon>
        <taxon>Tracheophyta</taxon>
        <taxon>Spermatophyta</taxon>
        <taxon>Magnoliopsida</taxon>
        <taxon>eudicotyledons</taxon>
        <taxon>Gunneridae</taxon>
        <taxon>Pentapetalae</taxon>
        <taxon>rosids</taxon>
        <taxon>fabids</taxon>
        <taxon>Fabales</taxon>
        <taxon>Fabaceae</taxon>
        <taxon>Papilionoideae</taxon>
        <taxon>50 kb inversion clade</taxon>
        <taxon>NPAAA clade</taxon>
        <taxon>indigoferoid/millettioid clade</taxon>
        <taxon>Phaseoleae</taxon>
        <taxon>Sphenostylis</taxon>
    </lineage>
</organism>
<dbReference type="SUPFAM" id="SSF100920">
    <property type="entry name" value="Heat shock protein 70kD (HSP70), peptide-binding domain"/>
    <property type="match status" value="1"/>
</dbReference>
<keyword evidence="3" id="KW-0472">Membrane</keyword>